<dbReference type="SMART" id="SM00226">
    <property type="entry name" value="LMWPc"/>
    <property type="match status" value="1"/>
</dbReference>
<dbReference type="InterPro" id="IPR011991">
    <property type="entry name" value="ArsR-like_HTH"/>
</dbReference>
<dbReference type="SUPFAM" id="SSF52788">
    <property type="entry name" value="Phosphotyrosine protein phosphatases I"/>
    <property type="match status" value="1"/>
</dbReference>
<dbReference type="CDD" id="cd16345">
    <property type="entry name" value="LMWP_ArsC"/>
    <property type="match status" value="1"/>
</dbReference>
<dbReference type="SMART" id="SM00418">
    <property type="entry name" value="HTH_ARSR"/>
    <property type="match status" value="1"/>
</dbReference>
<evidence type="ECO:0000259" key="2">
    <source>
        <dbReference type="PROSITE" id="PS50987"/>
    </source>
</evidence>
<organism evidence="3 4">
    <name type="scientific">Albidovulum inexpectatum</name>
    <dbReference type="NCBI Taxonomy" id="196587"/>
    <lineage>
        <taxon>Bacteria</taxon>
        <taxon>Pseudomonadati</taxon>
        <taxon>Pseudomonadota</taxon>
        <taxon>Alphaproteobacteria</taxon>
        <taxon>Rhodobacterales</taxon>
        <taxon>Paracoccaceae</taxon>
        <taxon>Albidovulum</taxon>
    </lineage>
</organism>
<dbReference type="PANTHER" id="PTHR43428">
    <property type="entry name" value="ARSENATE REDUCTASE"/>
    <property type="match status" value="1"/>
</dbReference>
<dbReference type="InterPro" id="IPR036388">
    <property type="entry name" value="WH-like_DNA-bd_sf"/>
</dbReference>
<sequence>MENVIPDRLTVLGHPQRLALFRLLMRRYPDHVPAGELAQALNLKASTLSSYLSALMQVGLVSQRRVATSLQYAVVIDAVQETLDYLVNDCCRGRVEACAAPPRAPGRRKFRVLFICSGNSARSIMAESILRHEAGDRFEAFSAGTRPFSELNPLAVDLLRRNGHDVTPLRSKHVSEFQRPDTPPFDFVFTVCDRAANEDCPAWPGQPVTAHWGLPDPVRAEGSEAERGLAFQRCFATLANRIRLFAALPFETLDRMSLQRKVDDLARSDRETEE</sequence>
<proteinExistence type="predicted"/>
<evidence type="ECO:0000313" key="4">
    <source>
        <dbReference type="Proteomes" id="UP000239736"/>
    </source>
</evidence>
<evidence type="ECO:0000256" key="1">
    <source>
        <dbReference type="ARBA" id="ARBA00022849"/>
    </source>
</evidence>
<dbReference type="SUPFAM" id="SSF46785">
    <property type="entry name" value="Winged helix' DNA-binding domain"/>
    <property type="match status" value="1"/>
</dbReference>
<feature type="domain" description="HTH arsR-type" evidence="2">
    <location>
        <begin position="1"/>
        <end position="94"/>
    </location>
</feature>
<dbReference type="InterPro" id="IPR023485">
    <property type="entry name" value="Ptyr_pPase"/>
</dbReference>
<dbReference type="AlphaFoldDB" id="A0A2S5JHH2"/>
<reference evidence="3 4" key="1">
    <citation type="submission" date="2018-01" db="EMBL/GenBank/DDBJ databases">
        <title>Genomic Encyclopedia of Archaeal and Bacterial Type Strains, Phase II (KMG-II): from individual species to whole genera.</title>
        <authorList>
            <person name="Goeker M."/>
        </authorList>
    </citation>
    <scope>NUCLEOTIDE SEQUENCE [LARGE SCALE GENOMIC DNA]</scope>
    <source>
        <strain evidence="3 4">DSM 12048</strain>
    </source>
</reference>
<dbReference type="PROSITE" id="PS50987">
    <property type="entry name" value="HTH_ARSR_2"/>
    <property type="match status" value="1"/>
</dbReference>
<dbReference type="Gene3D" id="3.40.50.2300">
    <property type="match status" value="1"/>
</dbReference>
<gene>
    <name evidence="3" type="ORF">LV82_01699</name>
</gene>
<dbReference type="Pfam" id="PF09339">
    <property type="entry name" value="HTH_IclR"/>
    <property type="match status" value="1"/>
</dbReference>
<dbReference type="EMBL" id="PRDS01000004">
    <property type="protein sequence ID" value="PPB80966.1"/>
    <property type="molecule type" value="Genomic_DNA"/>
</dbReference>
<accession>A0A2S5JHH2</accession>
<dbReference type="InterPro" id="IPR005471">
    <property type="entry name" value="Tscrpt_reg_IclR_N"/>
</dbReference>
<dbReference type="CDD" id="cd00090">
    <property type="entry name" value="HTH_ARSR"/>
    <property type="match status" value="1"/>
</dbReference>
<dbReference type="RefSeq" id="WP_104070753.1">
    <property type="nucleotide sequence ID" value="NZ_PRDS01000004.1"/>
</dbReference>
<dbReference type="GO" id="GO:0046685">
    <property type="term" value="P:response to arsenic-containing substance"/>
    <property type="evidence" value="ECO:0007669"/>
    <property type="project" value="UniProtKB-KW"/>
</dbReference>
<name>A0A2S5JHH2_9RHOB</name>
<evidence type="ECO:0000313" key="3">
    <source>
        <dbReference type="EMBL" id="PPB80966.1"/>
    </source>
</evidence>
<dbReference type="PANTHER" id="PTHR43428:SF1">
    <property type="entry name" value="ARSENATE REDUCTASE"/>
    <property type="match status" value="1"/>
</dbReference>
<dbReference type="InterPro" id="IPR001845">
    <property type="entry name" value="HTH_ArsR_DNA-bd_dom"/>
</dbReference>
<dbReference type="Pfam" id="PF01451">
    <property type="entry name" value="LMWPc"/>
    <property type="match status" value="1"/>
</dbReference>
<keyword evidence="4" id="KW-1185">Reference proteome</keyword>
<keyword evidence="1" id="KW-0059">Arsenical resistance</keyword>
<dbReference type="OrthoDB" id="9793058at2"/>
<dbReference type="InterPro" id="IPR036390">
    <property type="entry name" value="WH_DNA-bd_sf"/>
</dbReference>
<dbReference type="GO" id="GO:0003677">
    <property type="term" value="F:DNA binding"/>
    <property type="evidence" value="ECO:0007669"/>
    <property type="project" value="InterPro"/>
</dbReference>
<dbReference type="Proteomes" id="UP000239736">
    <property type="component" value="Unassembled WGS sequence"/>
</dbReference>
<dbReference type="InterPro" id="IPR036196">
    <property type="entry name" value="Ptyr_pPase_sf"/>
</dbReference>
<comment type="caution">
    <text evidence="3">The sequence shown here is derived from an EMBL/GenBank/DDBJ whole genome shotgun (WGS) entry which is preliminary data.</text>
</comment>
<dbReference type="Gene3D" id="1.10.10.10">
    <property type="entry name" value="Winged helix-like DNA-binding domain superfamily/Winged helix DNA-binding domain"/>
    <property type="match status" value="1"/>
</dbReference>
<protein>
    <submittedName>
        <fullName evidence="3">ArsR family transcriptional regulator</fullName>
    </submittedName>
</protein>
<dbReference type="GO" id="GO:0003700">
    <property type="term" value="F:DNA-binding transcription factor activity"/>
    <property type="evidence" value="ECO:0007669"/>
    <property type="project" value="InterPro"/>
</dbReference>